<evidence type="ECO:0000259" key="5">
    <source>
        <dbReference type="PROSITE" id="PS50931"/>
    </source>
</evidence>
<dbReference type="AlphaFoldDB" id="A0A255XVK8"/>
<accession>A0A255XVK8</accession>
<gene>
    <name evidence="6" type="ORF">CHR90_03180</name>
</gene>
<comment type="caution">
    <text evidence="6">The sequence shown here is derived from an EMBL/GenBank/DDBJ whole genome shotgun (WGS) entry which is preliminary data.</text>
</comment>
<keyword evidence="4" id="KW-0804">Transcription</keyword>
<dbReference type="EMBL" id="NOXS01000025">
    <property type="protein sequence ID" value="OYQ20953.1"/>
    <property type="molecule type" value="Genomic_DNA"/>
</dbReference>
<reference evidence="6 7" key="1">
    <citation type="submission" date="2017-07" db="EMBL/GenBank/DDBJ databases">
        <title>Elstera cyanobacteriorum sp. nov., a novel bacterium isolated from cyanobacterial aggregates in a eutrophic lake.</title>
        <authorList>
            <person name="Cai H."/>
        </authorList>
    </citation>
    <scope>NUCLEOTIDE SEQUENCE [LARGE SCALE GENOMIC DNA]</scope>
    <source>
        <strain evidence="6 7">TH019</strain>
    </source>
</reference>
<comment type="similarity">
    <text evidence="1">Belongs to the LysR transcriptional regulatory family.</text>
</comment>
<dbReference type="PANTHER" id="PTHR30427">
    <property type="entry name" value="TRANSCRIPTIONAL ACTIVATOR PROTEIN LYSR"/>
    <property type="match status" value="1"/>
</dbReference>
<dbReference type="Proteomes" id="UP000216361">
    <property type="component" value="Unassembled WGS sequence"/>
</dbReference>
<dbReference type="GO" id="GO:0009089">
    <property type="term" value="P:lysine biosynthetic process via diaminopimelate"/>
    <property type="evidence" value="ECO:0007669"/>
    <property type="project" value="TreeGrafter"/>
</dbReference>
<dbReference type="OrthoDB" id="8479870at2"/>
<evidence type="ECO:0000313" key="7">
    <source>
        <dbReference type="Proteomes" id="UP000216361"/>
    </source>
</evidence>
<dbReference type="PANTHER" id="PTHR30427:SF1">
    <property type="entry name" value="TRANSCRIPTIONAL ACTIVATOR PROTEIN LYSR"/>
    <property type="match status" value="1"/>
</dbReference>
<protein>
    <recommendedName>
        <fullName evidence="5">HTH lysR-type domain-containing protein</fullName>
    </recommendedName>
</protein>
<evidence type="ECO:0000256" key="4">
    <source>
        <dbReference type="ARBA" id="ARBA00023163"/>
    </source>
</evidence>
<dbReference type="InterPro" id="IPR036388">
    <property type="entry name" value="WH-like_DNA-bd_sf"/>
</dbReference>
<dbReference type="SUPFAM" id="SSF53850">
    <property type="entry name" value="Periplasmic binding protein-like II"/>
    <property type="match status" value="1"/>
</dbReference>
<proteinExistence type="inferred from homology"/>
<dbReference type="InterPro" id="IPR005119">
    <property type="entry name" value="LysR_subst-bd"/>
</dbReference>
<feature type="domain" description="HTH lysR-type" evidence="5">
    <location>
        <begin position="10"/>
        <end position="67"/>
    </location>
</feature>
<dbReference type="GO" id="GO:0043565">
    <property type="term" value="F:sequence-specific DNA binding"/>
    <property type="evidence" value="ECO:0007669"/>
    <property type="project" value="TreeGrafter"/>
</dbReference>
<name>A0A255XVK8_9PROT</name>
<evidence type="ECO:0000256" key="1">
    <source>
        <dbReference type="ARBA" id="ARBA00009437"/>
    </source>
</evidence>
<dbReference type="Pfam" id="PF03466">
    <property type="entry name" value="LysR_substrate"/>
    <property type="match status" value="1"/>
</dbReference>
<dbReference type="GO" id="GO:0010628">
    <property type="term" value="P:positive regulation of gene expression"/>
    <property type="evidence" value="ECO:0007669"/>
    <property type="project" value="TreeGrafter"/>
</dbReference>
<dbReference type="GO" id="GO:0003700">
    <property type="term" value="F:DNA-binding transcription factor activity"/>
    <property type="evidence" value="ECO:0007669"/>
    <property type="project" value="InterPro"/>
</dbReference>
<evidence type="ECO:0000313" key="6">
    <source>
        <dbReference type="EMBL" id="OYQ20953.1"/>
    </source>
</evidence>
<dbReference type="Gene3D" id="3.40.190.290">
    <property type="match status" value="1"/>
</dbReference>
<organism evidence="6 7">
    <name type="scientific">Elstera cyanobacteriorum</name>
    <dbReference type="NCBI Taxonomy" id="2022747"/>
    <lineage>
        <taxon>Bacteria</taxon>
        <taxon>Pseudomonadati</taxon>
        <taxon>Pseudomonadota</taxon>
        <taxon>Alphaproteobacteria</taxon>
        <taxon>Rhodospirillales</taxon>
        <taxon>Rhodospirillaceae</taxon>
        <taxon>Elstera</taxon>
    </lineage>
</organism>
<sequence>MPCRGVRGRMRLRHIEVFHAIIVTGTVSGAARLLNVSQPAVTKILQHAEDQIGLTLFERIRGRLHPTPEGLALFAEVQKIYSGLESLKKLARNLKDGRSGRLRIAASPALCIDMMPQAISRFRKDHPDVNFEVETHHYKDLVDALLVQDVDLGFAFEATPHPGLSIEDLAEGAMVAIFQKGAAAPLPAAIELTEMTRWPFIGLRAGDPLGGLLHNAMSMADVALNPEIEVKTNRIALSLVSRGAGAAIVDGYTAASGQPELIDIRALKDPLTYRVQAIWARHRPQSVLARQFIQTFVDVERETTAALNRRSGMLRAAE</sequence>
<dbReference type="PROSITE" id="PS50931">
    <property type="entry name" value="HTH_LYSR"/>
    <property type="match status" value="1"/>
</dbReference>
<dbReference type="Gene3D" id="1.10.10.10">
    <property type="entry name" value="Winged helix-like DNA-binding domain superfamily/Winged helix DNA-binding domain"/>
    <property type="match status" value="1"/>
</dbReference>
<dbReference type="InterPro" id="IPR000847">
    <property type="entry name" value="LysR_HTH_N"/>
</dbReference>
<keyword evidence="2" id="KW-0805">Transcription regulation</keyword>
<evidence type="ECO:0000256" key="2">
    <source>
        <dbReference type="ARBA" id="ARBA00023015"/>
    </source>
</evidence>
<dbReference type="InterPro" id="IPR036390">
    <property type="entry name" value="WH_DNA-bd_sf"/>
</dbReference>
<keyword evidence="7" id="KW-1185">Reference proteome</keyword>
<keyword evidence="3" id="KW-0238">DNA-binding</keyword>
<dbReference type="PRINTS" id="PR00039">
    <property type="entry name" value="HTHLYSR"/>
</dbReference>
<evidence type="ECO:0000256" key="3">
    <source>
        <dbReference type="ARBA" id="ARBA00023125"/>
    </source>
</evidence>
<dbReference type="Pfam" id="PF00126">
    <property type="entry name" value="HTH_1"/>
    <property type="match status" value="1"/>
</dbReference>
<dbReference type="SUPFAM" id="SSF46785">
    <property type="entry name" value="Winged helix' DNA-binding domain"/>
    <property type="match status" value="1"/>
</dbReference>